<dbReference type="RefSeq" id="WP_176318234.1">
    <property type="nucleotide sequence ID" value="NZ_JAHCYU010000025.1"/>
</dbReference>
<name>A0A5L8NAV1_CAMUP</name>
<evidence type="ECO:0008006" key="4">
    <source>
        <dbReference type="Google" id="ProtNLM"/>
    </source>
</evidence>
<reference evidence="2" key="1">
    <citation type="submission" date="2018-05" db="EMBL/GenBank/DDBJ databases">
        <authorList>
            <consortium name="PulseNet: The National Subtyping Network for Foodborne Disease Surveillance"/>
            <person name="Tarr C.L."/>
            <person name="Trees E."/>
            <person name="Katz L.S."/>
            <person name="Carleton-Romer H.A."/>
            <person name="Stroika S."/>
            <person name="Kucerova Z."/>
            <person name="Roache K.F."/>
            <person name="Sabol A.L."/>
            <person name="Besser J."/>
            <person name="Gerner-Smidt P."/>
        </authorList>
    </citation>
    <scope>NUCLEOTIDE SEQUENCE</scope>
    <source>
        <strain evidence="2">D2813</strain>
        <strain evidence="3">PNUSAC005770</strain>
    </source>
</reference>
<dbReference type="GeneID" id="58537052"/>
<comment type="caution">
    <text evidence="2">The sequence shown here is derived from an EMBL/GenBank/DDBJ whole genome shotgun (WGS) entry which is preliminary data.</text>
</comment>
<dbReference type="EMBL" id="AACABH010000030">
    <property type="protein sequence ID" value="EAJ7105146.1"/>
    <property type="molecule type" value="Genomic_DNA"/>
</dbReference>
<organism evidence="2">
    <name type="scientific">Campylobacter upsaliensis</name>
    <dbReference type="NCBI Taxonomy" id="28080"/>
    <lineage>
        <taxon>Bacteria</taxon>
        <taxon>Pseudomonadati</taxon>
        <taxon>Campylobacterota</taxon>
        <taxon>Epsilonproteobacteria</taxon>
        <taxon>Campylobacterales</taxon>
        <taxon>Campylobacteraceae</taxon>
        <taxon>Campylobacter</taxon>
    </lineage>
</organism>
<feature type="region of interest" description="Disordered" evidence="1">
    <location>
        <begin position="156"/>
        <end position="182"/>
    </location>
</feature>
<accession>A0A5L8NAV1</accession>
<evidence type="ECO:0000313" key="2">
    <source>
        <dbReference type="EMBL" id="EAJ7105146.1"/>
    </source>
</evidence>
<feature type="compositionally biased region" description="Polar residues" evidence="1">
    <location>
        <begin position="164"/>
        <end position="182"/>
    </location>
</feature>
<proteinExistence type="predicted"/>
<evidence type="ECO:0000313" key="3">
    <source>
        <dbReference type="EMBL" id="EAL8902836.1"/>
    </source>
</evidence>
<dbReference type="AlphaFoldDB" id="A0A5L8NAV1"/>
<evidence type="ECO:0000256" key="1">
    <source>
        <dbReference type="SAM" id="MobiDB-lite"/>
    </source>
</evidence>
<gene>
    <name evidence="3" type="ORF">D0B03_00695</name>
    <name evidence="2" type="ORF">YZ54_06575</name>
</gene>
<sequence length="182" mass="20121">MDEAAQSPLNDDEARLAVLENEISQAEASLEGDFASFAAAKLENDEALSELFFEDKESFIKSILSLQNEFLKDLQNKVDEANTLRGQIGQKKAFDNIQAAADAFDAQNLGVSADALLDFFQKDLSPRAKASVEGLEPSEFFNELYRLYQAQNQSGEEELPQRLEASSASVENGNDSLLTQRF</sequence>
<dbReference type="EMBL" id="AACSBQ010000002">
    <property type="protein sequence ID" value="EAL8902836.1"/>
    <property type="molecule type" value="Genomic_DNA"/>
</dbReference>
<protein>
    <recommendedName>
        <fullName evidence="4">Coiled-coil domain-containing protein</fullName>
    </recommendedName>
</protein>